<protein>
    <submittedName>
        <fullName evidence="1">Uncharacterized protein</fullName>
    </submittedName>
</protein>
<accession>A0A4U9HV80</accession>
<evidence type="ECO:0000313" key="2">
    <source>
        <dbReference type="Proteomes" id="UP000310719"/>
    </source>
</evidence>
<sequence>MPSPINIMIAVITPSEKPDTLIMKGLTKLNQAKTPALPNMVAAKINQGSGFFRK</sequence>
<name>A0A4U9HV80_9ENTR</name>
<dbReference type="EMBL" id="LR590464">
    <property type="protein sequence ID" value="VTP68290.1"/>
    <property type="molecule type" value="Genomic_DNA"/>
</dbReference>
<proteinExistence type="predicted"/>
<organism evidence="1 2">
    <name type="scientific">Leclercia adecarboxylata</name>
    <dbReference type="NCBI Taxonomy" id="83655"/>
    <lineage>
        <taxon>Bacteria</taxon>
        <taxon>Pseudomonadati</taxon>
        <taxon>Pseudomonadota</taxon>
        <taxon>Gammaproteobacteria</taxon>
        <taxon>Enterobacterales</taxon>
        <taxon>Enterobacteriaceae</taxon>
        <taxon>Leclercia</taxon>
    </lineage>
</organism>
<dbReference type="AlphaFoldDB" id="A0A4U9HV80"/>
<reference evidence="1 2" key="1">
    <citation type="submission" date="2019-05" db="EMBL/GenBank/DDBJ databases">
        <authorList>
            <consortium name="Pathogen Informatics"/>
        </authorList>
    </citation>
    <scope>NUCLEOTIDE SEQUENCE [LARGE SCALE GENOMIC DNA]</scope>
    <source>
        <strain evidence="1 2">NCTC13032</strain>
    </source>
</reference>
<evidence type="ECO:0000313" key="1">
    <source>
        <dbReference type="EMBL" id="VTP68290.1"/>
    </source>
</evidence>
<gene>
    <name evidence="1" type="ORF">NCTC13032_03480</name>
</gene>
<dbReference type="Proteomes" id="UP000310719">
    <property type="component" value="Chromosome"/>
</dbReference>